<protein>
    <submittedName>
        <fullName evidence="1">Uncharacterized protein</fullName>
    </submittedName>
</protein>
<dbReference type="AlphaFoldDB" id="A0A2P1MA82"/>
<geneLocation type="mitochondrion" evidence="1"/>
<reference evidence="1" key="1">
    <citation type="journal article" date="2018" name="Int. J. Mol. Sci.">
        <title>Recombination Events Involving the atp9 Gene Are Associated with Male Sterility of CMS PET2 in Sunflower.</title>
        <authorList>
            <person name="Reddemann A."/>
            <person name="Horn R."/>
        </authorList>
    </citation>
    <scope>NUCLEOTIDE SEQUENCE</scope>
    <source>
        <strain evidence="1">CMS PET2</strain>
    </source>
</reference>
<name>A0A2P1MA82_HELAN</name>
<gene>
    <name evidence="1" type="primary">orf327</name>
</gene>
<organism evidence="1">
    <name type="scientific">Helianthus annuus</name>
    <name type="common">Common sunflower</name>
    <dbReference type="NCBI Taxonomy" id="4232"/>
    <lineage>
        <taxon>Eukaryota</taxon>
        <taxon>Viridiplantae</taxon>
        <taxon>Streptophyta</taxon>
        <taxon>Embryophyta</taxon>
        <taxon>Tracheophyta</taxon>
        <taxon>Spermatophyta</taxon>
        <taxon>Magnoliopsida</taxon>
        <taxon>eudicotyledons</taxon>
        <taxon>Gunneridae</taxon>
        <taxon>Pentapetalae</taxon>
        <taxon>asterids</taxon>
        <taxon>campanulids</taxon>
        <taxon>Asterales</taxon>
        <taxon>Asteraceae</taxon>
        <taxon>Asteroideae</taxon>
        <taxon>Heliantheae alliance</taxon>
        <taxon>Heliantheae</taxon>
        <taxon>Helianthus</taxon>
    </lineage>
</organism>
<evidence type="ECO:0000313" key="1">
    <source>
        <dbReference type="EMBL" id="AVP27574.1"/>
    </source>
</evidence>
<accession>A0A2P1MA82</accession>
<proteinExistence type="predicted"/>
<sequence length="108" mass="12052">MVWALTHVVRPGDSITLLALLAGGNHENSFISASPGLYIVRRNSLIEICFLRNQTCMHEEEHISLVIFLWNFCRPVHCGSSALLAIVLALIVHIQRRGKLNKQASHPS</sequence>
<keyword evidence="1" id="KW-0496">Mitochondrion</keyword>
<dbReference type="EMBL" id="MF828624">
    <property type="protein sequence ID" value="AVP27574.1"/>
    <property type="molecule type" value="Genomic_DNA"/>
</dbReference>